<dbReference type="InterPro" id="IPR011701">
    <property type="entry name" value="MFS"/>
</dbReference>
<gene>
    <name evidence="9" type="ORF">EV380_2270</name>
</gene>
<dbReference type="Pfam" id="PF07690">
    <property type="entry name" value="MFS_1"/>
    <property type="match status" value="1"/>
</dbReference>
<feature type="transmembrane region" description="Helical" evidence="7">
    <location>
        <begin position="405"/>
        <end position="424"/>
    </location>
</feature>
<keyword evidence="2" id="KW-0813">Transport</keyword>
<comment type="caution">
    <text evidence="9">The sequence shown here is derived from an EMBL/GenBank/DDBJ whole genome shotgun (WGS) entry which is preliminary data.</text>
</comment>
<dbReference type="InterPro" id="IPR020846">
    <property type="entry name" value="MFS_dom"/>
</dbReference>
<feature type="transmembrane region" description="Helical" evidence="7">
    <location>
        <begin position="157"/>
        <end position="180"/>
    </location>
</feature>
<evidence type="ECO:0000313" key="10">
    <source>
        <dbReference type="Proteomes" id="UP000292685"/>
    </source>
</evidence>
<keyword evidence="3" id="KW-1003">Cell membrane</keyword>
<evidence type="ECO:0000256" key="1">
    <source>
        <dbReference type="ARBA" id="ARBA00004651"/>
    </source>
</evidence>
<evidence type="ECO:0000256" key="4">
    <source>
        <dbReference type="ARBA" id="ARBA00022692"/>
    </source>
</evidence>
<feature type="transmembrane region" description="Helical" evidence="7">
    <location>
        <begin position="337"/>
        <end position="355"/>
    </location>
</feature>
<evidence type="ECO:0000256" key="6">
    <source>
        <dbReference type="ARBA" id="ARBA00023136"/>
    </source>
</evidence>
<keyword evidence="4 7" id="KW-0812">Transmembrane</keyword>
<protein>
    <submittedName>
        <fullName evidence="9">Nitrate/nitrite transporter NarK</fullName>
    </submittedName>
</protein>
<evidence type="ECO:0000313" key="9">
    <source>
        <dbReference type="EMBL" id="RZU62671.1"/>
    </source>
</evidence>
<dbReference type="AlphaFoldDB" id="A0A4Q8AFQ4"/>
<dbReference type="PROSITE" id="PS50850">
    <property type="entry name" value="MFS"/>
    <property type="match status" value="1"/>
</dbReference>
<dbReference type="RefSeq" id="WP_130451210.1">
    <property type="nucleotide sequence ID" value="NZ_SHLA01000001.1"/>
</dbReference>
<dbReference type="SUPFAM" id="SSF103473">
    <property type="entry name" value="MFS general substrate transporter"/>
    <property type="match status" value="1"/>
</dbReference>
<dbReference type="Gene3D" id="1.20.1250.20">
    <property type="entry name" value="MFS general substrate transporter like domains"/>
    <property type="match status" value="2"/>
</dbReference>
<evidence type="ECO:0000256" key="7">
    <source>
        <dbReference type="SAM" id="Phobius"/>
    </source>
</evidence>
<feature type="transmembrane region" description="Helical" evidence="7">
    <location>
        <begin position="280"/>
        <end position="302"/>
    </location>
</feature>
<name>A0A4Q8AFQ4_9MICC</name>
<dbReference type="GO" id="GO:0005886">
    <property type="term" value="C:plasma membrane"/>
    <property type="evidence" value="ECO:0007669"/>
    <property type="project" value="UniProtKB-SubCell"/>
</dbReference>
<evidence type="ECO:0000259" key="8">
    <source>
        <dbReference type="PROSITE" id="PS50850"/>
    </source>
</evidence>
<feature type="transmembrane region" description="Helical" evidence="7">
    <location>
        <begin position="376"/>
        <end position="393"/>
    </location>
</feature>
<dbReference type="PANTHER" id="PTHR43045:SF1">
    <property type="entry name" value="SHIKIMATE TRANSPORTER"/>
    <property type="match status" value="1"/>
</dbReference>
<accession>A0A4Q8AFQ4</accession>
<feature type="domain" description="Major facilitator superfamily (MFS) profile" evidence="8">
    <location>
        <begin position="20"/>
        <end position="428"/>
    </location>
</feature>
<evidence type="ECO:0000256" key="2">
    <source>
        <dbReference type="ARBA" id="ARBA00022448"/>
    </source>
</evidence>
<dbReference type="Proteomes" id="UP000292685">
    <property type="component" value="Unassembled WGS sequence"/>
</dbReference>
<feature type="transmembrane region" description="Helical" evidence="7">
    <location>
        <begin position="58"/>
        <end position="79"/>
    </location>
</feature>
<keyword evidence="10" id="KW-1185">Reference proteome</keyword>
<evidence type="ECO:0000256" key="3">
    <source>
        <dbReference type="ARBA" id="ARBA00022475"/>
    </source>
</evidence>
<evidence type="ECO:0000256" key="5">
    <source>
        <dbReference type="ARBA" id="ARBA00022989"/>
    </source>
</evidence>
<feature type="transmembrane region" description="Helical" evidence="7">
    <location>
        <begin position="314"/>
        <end position="331"/>
    </location>
</feature>
<dbReference type="EMBL" id="SHLA01000001">
    <property type="protein sequence ID" value="RZU62671.1"/>
    <property type="molecule type" value="Genomic_DNA"/>
</dbReference>
<proteinExistence type="predicted"/>
<reference evidence="9 10" key="1">
    <citation type="submission" date="2019-02" db="EMBL/GenBank/DDBJ databases">
        <title>Sequencing the genomes of 1000 actinobacteria strains.</title>
        <authorList>
            <person name="Klenk H.-P."/>
        </authorList>
    </citation>
    <scope>NUCLEOTIDE SEQUENCE [LARGE SCALE GENOMIC DNA]</scope>
    <source>
        <strain evidence="9 10">DSM 17364</strain>
    </source>
</reference>
<feature type="transmembrane region" description="Helical" evidence="7">
    <location>
        <begin position="116"/>
        <end position="136"/>
    </location>
</feature>
<dbReference type="CDD" id="cd17369">
    <property type="entry name" value="MFS_ShiA_like"/>
    <property type="match status" value="1"/>
</dbReference>
<feature type="transmembrane region" description="Helical" evidence="7">
    <location>
        <begin position="242"/>
        <end position="268"/>
    </location>
</feature>
<dbReference type="PANTHER" id="PTHR43045">
    <property type="entry name" value="SHIKIMATE TRANSPORTER"/>
    <property type="match status" value="1"/>
</dbReference>
<dbReference type="GO" id="GO:0022857">
    <property type="term" value="F:transmembrane transporter activity"/>
    <property type="evidence" value="ECO:0007669"/>
    <property type="project" value="InterPro"/>
</dbReference>
<keyword evidence="6 7" id="KW-0472">Membrane</keyword>
<feature type="transmembrane region" description="Helical" evidence="7">
    <location>
        <begin position="91"/>
        <end position="110"/>
    </location>
</feature>
<dbReference type="OrthoDB" id="8953821at2"/>
<dbReference type="InterPro" id="IPR036259">
    <property type="entry name" value="MFS_trans_sf"/>
</dbReference>
<feature type="transmembrane region" description="Helical" evidence="7">
    <location>
        <begin position="20"/>
        <end position="46"/>
    </location>
</feature>
<comment type="subcellular location">
    <subcellularLocation>
        <location evidence="1">Cell membrane</location>
        <topology evidence="1">Multi-pass membrane protein</topology>
    </subcellularLocation>
</comment>
<sequence length="448" mass="46890">MTTTSAPGHKPPSRAQLRNVRLASGIGSTIEWYLSFAYISAAGLIFSQQYFGALGPDALIVSLGSVAASFIASPLGGIIAGHFGDRYGRKATLIGTLCVMGVASLGIGVLPTYEQIGMAAPVILVILRFVQGLSTGGEWGGAALMAVEYAPEKKRGFYGVFSQIGTPAGFVLATGSFFLVQSLTTAEQFASFGWRIPFFISVALVLVGIKIRTSIEETPAFAEVKREHIEARIPLKEAFKGYSVHMALAAGAFMANILAGLLLIGYFLPYTTSGLKMEAGPVLLILMFASIVWIGSTLWGGVLADRFGARKAMIGGYVLLALWAVPMFLLIDSRSLVAFALAVFVLAIGLGVSYGPQSSLFAALFPPRIRYTAASLPYAIGGILGGGFAPAIAEGLHKATGTSMAIAAYIVVFMTASIACLVAIKARHLQGFAVEPSTAAPSVPATVE</sequence>
<organism evidence="9 10">
    <name type="scientific">Zhihengliuella halotolerans</name>
    <dbReference type="NCBI Taxonomy" id="370736"/>
    <lineage>
        <taxon>Bacteria</taxon>
        <taxon>Bacillati</taxon>
        <taxon>Actinomycetota</taxon>
        <taxon>Actinomycetes</taxon>
        <taxon>Micrococcales</taxon>
        <taxon>Micrococcaceae</taxon>
        <taxon>Zhihengliuella</taxon>
    </lineage>
</organism>
<keyword evidence="5 7" id="KW-1133">Transmembrane helix</keyword>
<feature type="transmembrane region" description="Helical" evidence="7">
    <location>
        <begin position="192"/>
        <end position="209"/>
    </location>
</feature>